<comment type="subcellular location">
    <subcellularLocation>
        <location evidence="7">Cytoplasm</location>
    </subcellularLocation>
</comment>
<dbReference type="InterPro" id="IPR011530">
    <property type="entry name" value="rRNA_adenine_dimethylase"/>
</dbReference>
<feature type="binding site" evidence="7 8">
    <location>
        <position position="121"/>
    </location>
    <ligand>
        <name>S-adenosyl-L-methionine</name>
        <dbReference type="ChEBI" id="CHEBI:59789"/>
    </ligand>
</feature>
<dbReference type="GO" id="GO:0005829">
    <property type="term" value="C:cytosol"/>
    <property type="evidence" value="ECO:0007669"/>
    <property type="project" value="TreeGrafter"/>
</dbReference>
<keyword evidence="1 7" id="KW-0963">Cytoplasm</keyword>
<evidence type="ECO:0000256" key="7">
    <source>
        <dbReference type="HAMAP-Rule" id="MF_00607"/>
    </source>
</evidence>
<comment type="similarity">
    <text evidence="7">Belongs to the class I-like SAM-binding methyltransferase superfamily. rRNA adenine N(6)-methyltransferase family. RsmA subfamily.</text>
</comment>
<feature type="binding site" evidence="7 8">
    <location>
        <position position="55"/>
    </location>
    <ligand>
        <name>S-adenosyl-L-methionine</name>
        <dbReference type="ChEBI" id="CHEBI:59789"/>
    </ligand>
</feature>
<reference evidence="10 11" key="1">
    <citation type="journal article" date="2016" name="Nat. Commun.">
        <title>Thousands of microbial genomes shed light on interconnected biogeochemical processes in an aquifer system.</title>
        <authorList>
            <person name="Anantharaman K."/>
            <person name="Brown C.T."/>
            <person name="Hug L.A."/>
            <person name="Sharon I."/>
            <person name="Castelle C.J."/>
            <person name="Probst A.J."/>
            <person name="Thomas B.C."/>
            <person name="Singh A."/>
            <person name="Wilkins M.J."/>
            <person name="Karaoz U."/>
            <person name="Brodie E.L."/>
            <person name="Williams K.H."/>
            <person name="Hubbard S.S."/>
            <person name="Banfield J.F."/>
        </authorList>
    </citation>
    <scope>NUCLEOTIDE SEQUENCE [LARGE SCALE GENOMIC DNA]</scope>
</reference>
<dbReference type="Proteomes" id="UP000178344">
    <property type="component" value="Unassembled WGS sequence"/>
</dbReference>
<evidence type="ECO:0000256" key="1">
    <source>
        <dbReference type="ARBA" id="ARBA00022490"/>
    </source>
</evidence>
<dbReference type="Gene3D" id="1.10.8.100">
    <property type="entry name" value="Ribosomal RNA adenine dimethylase-like, domain 2"/>
    <property type="match status" value="1"/>
</dbReference>
<dbReference type="HAMAP" id="MF_00607">
    <property type="entry name" value="16SrRNA_methyltr_A"/>
    <property type="match status" value="1"/>
</dbReference>
<gene>
    <name evidence="7" type="primary">rsmA</name>
    <name evidence="7" type="synonym">ksgA</name>
    <name evidence="10" type="ORF">A2671_01580</name>
</gene>
<dbReference type="Gene3D" id="3.40.50.150">
    <property type="entry name" value="Vaccinia Virus protein VP39"/>
    <property type="match status" value="1"/>
</dbReference>
<dbReference type="EC" id="2.1.1.182" evidence="7"/>
<evidence type="ECO:0000256" key="2">
    <source>
        <dbReference type="ARBA" id="ARBA00022552"/>
    </source>
</evidence>
<sequence>MNYAIYRIVFIFMAKKTYLLKRKSLGQHFLTAPGIAARIAEIGTAGAADVVVEVGPGEGILTRELLTRAKRVIAIEKDDRLIPFLSEKFKNEIAQKKFSLVHGDVLKQHFVLPPNYCVVANIPYYITGALIRFFLEAPEPPKQMVLLVQREVAERIVAKKTKPFDSAEGKESLLSLSVKAYGTPAIAGVVKAGSFSPPPKVDSAILRISEISRAHFAEVPTNTFFQVLKTGFAHKRKLLIGNLSAMANKSALEKIFSEVTIPLKARAEDLPLEKWLKLAKMLAKIL</sequence>
<keyword evidence="2 7" id="KW-0698">rRNA processing</keyword>
<organism evidence="10 11">
    <name type="scientific">Candidatus Kaiserbacteria bacterium RIFCSPHIGHO2_01_FULL_49_13</name>
    <dbReference type="NCBI Taxonomy" id="1798477"/>
    <lineage>
        <taxon>Bacteria</taxon>
        <taxon>Candidatus Kaiseribacteriota</taxon>
    </lineage>
</organism>
<keyword evidence="6 7" id="KW-0694">RNA-binding</keyword>
<keyword evidence="3 7" id="KW-0489">Methyltransferase</keyword>
<dbReference type="SMART" id="SM00650">
    <property type="entry name" value="rADc"/>
    <property type="match status" value="1"/>
</dbReference>
<feature type="binding site" evidence="7 8">
    <location>
        <position position="28"/>
    </location>
    <ligand>
        <name>S-adenosyl-L-methionine</name>
        <dbReference type="ChEBI" id="CHEBI:59789"/>
    </ligand>
</feature>
<evidence type="ECO:0000256" key="8">
    <source>
        <dbReference type="PROSITE-ProRule" id="PRU01026"/>
    </source>
</evidence>
<dbReference type="SUPFAM" id="SSF53335">
    <property type="entry name" value="S-adenosyl-L-methionine-dependent methyltransferases"/>
    <property type="match status" value="1"/>
</dbReference>
<name>A0A1F6CEL9_9BACT</name>
<dbReference type="PROSITE" id="PS01131">
    <property type="entry name" value="RRNA_A_DIMETH"/>
    <property type="match status" value="1"/>
</dbReference>
<dbReference type="InterPro" id="IPR020598">
    <property type="entry name" value="rRNA_Ade_methylase_Trfase_N"/>
</dbReference>
<protein>
    <recommendedName>
        <fullName evidence="7">Ribosomal RNA small subunit methyltransferase A</fullName>
        <ecNumber evidence="7">2.1.1.182</ecNumber>
    </recommendedName>
    <alternativeName>
        <fullName evidence="7">16S rRNA (adenine(1518)-N(6)/adenine(1519)-N(6))-dimethyltransferase</fullName>
    </alternativeName>
    <alternativeName>
        <fullName evidence="7">16S rRNA dimethyladenosine transferase</fullName>
    </alternativeName>
    <alternativeName>
        <fullName evidence="7">16S rRNA dimethylase</fullName>
    </alternativeName>
    <alternativeName>
        <fullName evidence="7">S-adenosylmethionine-6-N', N'-adenosyl(rRNA) dimethyltransferase</fullName>
    </alternativeName>
</protein>
<accession>A0A1F6CEL9</accession>
<evidence type="ECO:0000256" key="3">
    <source>
        <dbReference type="ARBA" id="ARBA00022603"/>
    </source>
</evidence>
<dbReference type="AlphaFoldDB" id="A0A1F6CEL9"/>
<keyword evidence="4 7" id="KW-0808">Transferase</keyword>
<dbReference type="InterPro" id="IPR001737">
    <property type="entry name" value="KsgA/Erm"/>
</dbReference>
<dbReference type="EMBL" id="MFKQ01000003">
    <property type="protein sequence ID" value="OGG47674.1"/>
    <property type="molecule type" value="Genomic_DNA"/>
</dbReference>
<dbReference type="PROSITE" id="PS51689">
    <property type="entry name" value="SAM_RNA_A_N6_MT"/>
    <property type="match status" value="1"/>
</dbReference>
<dbReference type="InterPro" id="IPR020596">
    <property type="entry name" value="rRNA_Ade_Mease_Trfase_CS"/>
</dbReference>
<evidence type="ECO:0000256" key="4">
    <source>
        <dbReference type="ARBA" id="ARBA00022679"/>
    </source>
</evidence>
<dbReference type="GO" id="GO:0003723">
    <property type="term" value="F:RNA binding"/>
    <property type="evidence" value="ECO:0007669"/>
    <property type="project" value="UniProtKB-UniRule"/>
</dbReference>
<comment type="function">
    <text evidence="7">Specifically dimethylates two adjacent adenosines (A1518 and A1519) in the loop of a conserved hairpin near the 3'-end of 16S rRNA in the 30S particle. May play a critical role in biogenesis of 30S subunits.</text>
</comment>
<evidence type="ECO:0000313" key="11">
    <source>
        <dbReference type="Proteomes" id="UP000178344"/>
    </source>
</evidence>
<proteinExistence type="inferred from homology"/>
<dbReference type="GO" id="GO:0052908">
    <property type="term" value="F:16S rRNA (adenine(1518)-N(6)/adenine(1519)-N(6))-dimethyltransferase activity"/>
    <property type="evidence" value="ECO:0007669"/>
    <property type="project" value="UniProtKB-EC"/>
</dbReference>
<dbReference type="PANTHER" id="PTHR11727">
    <property type="entry name" value="DIMETHYLADENOSINE TRANSFERASE"/>
    <property type="match status" value="1"/>
</dbReference>
<dbReference type="PANTHER" id="PTHR11727:SF7">
    <property type="entry name" value="DIMETHYLADENOSINE TRANSFERASE-RELATED"/>
    <property type="match status" value="1"/>
</dbReference>
<comment type="caution">
    <text evidence="10">The sequence shown here is derived from an EMBL/GenBank/DDBJ whole genome shotgun (WGS) entry which is preliminary data.</text>
</comment>
<dbReference type="InterPro" id="IPR029063">
    <property type="entry name" value="SAM-dependent_MTases_sf"/>
</dbReference>
<dbReference type="CDD" id="cd02440">
    <property type="entry name" value="AdoMet_MTases"/>
    <property type="match status" value="1"/>
</dbReference>
<evidence type="ECO:0000256" key="5">
    <source>
        <dbReference type="ARBA" id="ARBA00022691"/>
    </source>
</evidence>
<dbReference type="NCBIfam" id="TIGR00755">
    <property type="entry name" value="ksgA"/>
    <property type="match status" value="1"/>
</dbReference>
<dbReference type="Pfam" id="PF00398">
    <property type="entry name" value="RrnaAD"/>
    <property type="match status" value="1"/>
</dbReference>
<dbReference type="InterPro" id="IPR023165">
    <property type="entry name" value="rRNA_Ade_diMease-like_C"/>
</dbReference>
<feature type="binding site" evidence="7 8">
    <location>
        <position position="30"/>
    </location>
    <ligand>
        <name>S-adenosyl-L-methionine</name>
        <dbReference type="ChEBI" id="CHEBI:59789"/>
    </ligand>
</feature>
<feature type="binding site" evidence="7 8">
    <location>
        <position position="104"/>
    </location>
    <ligand>
        <name>S-adenosyl-L-methionine</name>
        <dbReference type="ChEBI" id="CHEBI:59789"/>
    </ligand>
</feature>
<evidence type="ECO:0000256" key="6">
    <source>
        <dbReference type="ARBA" id="ARBA00022884"/>
    </source>
</evidence>
<feature type="binding site" evidence="7 8">
    <location>
        <position position="76"/>
    </location>
    <ligand>
        <name>S-adenosyl-L-methionine</name>
        <dbReference type="ChEBI" id="CHEBI:59789"/>
    </ligand>
</feature>
<feature type="domain" description="Ribosomal RNA adenine methylase transferase N-terminal" evidence="9">
    <location>
        <begin position="35"/>
        <end position="212"/>
    </location>
</feature>
<keyword evidence="5 7" id="KW-0949">S-adenosyl-L-methionine</keyword>
<evidence type="ECO:0000313" key="10">
    <source>
        <dbReference type="EMBL" id="OGG47674.1"/>
    </source>
</evidence>
<comment type="catalytic activity">
    <reaction evidence="7">
        <text>adenosine(1518)/adenosine(1519) in 16S rRNA + 4 S-adenosyl-L-methionine = N(6)-dimethyladenosine(1518)/N(6)-dimethyladenosine(1519) in 16S rRNA + 4 S-adenosyl-L-homocysteine + 4 H(+)</text>
        <dbReference type="Rhea" id="RHEA:19609"/>
        <dbReference type="Rhea" id="RHEA-COMP:10232"/>
        <dbReference type="Rhea" id="RHEA-COMP:10233"/>
        <dbReference type="ChEBI" id="CHEBI:15378"/>
        <dbReference type="ChEBI" id="CHEBI:57856"/>
        <dbReference type="ChEBI" id="CHEBI:59789"/>
        <dbReference type="ChEBI" id="CHEBI:74411"/>
        <dbReference type="ChEBI" id="CHEBI:74493"/>
        <dbReference type="EC" id="2.1.1.182"/>
    </reaction>
</comment>
<evidence type="ECO:0000259" key="9">
    <source>
        <dbReference type="SMART" id="SM00650"/>
    </source>
</evidence>